<comment type="caution">
    <text evidence="9">The sequence shown here is derived from an EMBL/GenBank/DDBJ whole genome shotgun (WGS) entry which is preliminary data.</text>
</comment>
<dbReference type="SUPFAM" id="SSF52833">
    <property type="entry name" value="Thioredoxin-like"/>
    <property type="match status" value="1"/>
</dbReference>
<feature type="compositionally biased region" description="Basic and acidic residues" evidence="7">
    <location>
        <begin position="193"/>
        <end position="230"/>
    </location>
</feature>
<keyword evidence="2" id="KW-0834">Unfolded protein response</keyword>
<evidence type="ECO:0000256" key="1">
    <source>
        <dbReference type="ARBA" id="ARBA00004406"/>
    </source>
</evidence>
<dbReference type="Pfam" id="PF00789">
    <property type="entry name" value="UBX"/>
    <property type="match status" value="1"/>
</dbReference>
<feature type="region of interest" description="Disordered" evidence="7">
    <location>
        <begin position="118"/>
        <end position="299"/>
    </location>
</feature>
<evidence type="ECO:0000313" key="9">
    <source>
        <dbReference type="EMBL" id="KAK3731401.1"/>
    </source>
</evidence>
<dbReference type="InterPro" id="IPR029071">
    <property type="entry name" value="Ubiquitin-like_domsf"/>
</dbReference>
<dbReference type="PANTHER" id="PTHR46424">
    <property type="entry name" value="UBX DOMAIN-CONTAINING PROTEIN 4"/>
    <property type="match status" value="1"/>
</dbReference>
<sequence length="503" mass="55657">MRWFEGNVATAVQTAKANKSVFIVFIAGEGAKTEEMETQLHSDGVTKPCEESNCVAIKISGGSNDCKFFSQIYPVVVIPSVFFIGDNGVPLEVIGECKSPQDFSEKVRKALEMQKSMASSTLVGGASNTAEETNQTAQEKQKPSEDMSSASAKPTSKSAEETKGAAAAGAETGAGSGDDSVEQQAAGGAESPVKLEERVDRAKELLEQKRQEKMKKEAEDERRREIERRNIGQGVQKLREQQKEMQLLEAKRELQKDKENDRLARQKVKEEIERDRAEKALKFNRQKNERAQVEEEARKKKLAEQQAALAEEQSRRSDIARIQFRMADGSFLTHQFPATETFRTVQQFITQHLGSEVSLSTSFPRRTFTVEDEDKTLQELQLAPSAAVLVIPRGQSASNVRSSNDSVTLSSLSSLVLSPFVFIWNLLCSMLGLSRSSAQQPSARGAEGTDTNRSSRSSSSQRRPASSPTASRQEGVIKRFRNAQDDEDDEDRSTWNGNSTQQM</sequence>
<feature type="compositionally biased region" description="Basic and acidic residues" evidence="7">
    <location>
        <begin position="249"/>
        <end position="298"/>
    </location>
</feature>
<dbReference type="GO" id="GO:0036503">
    <property type="term" value="P:ERAD pathway"/>
    <property type="evidence" value="ECO:0007669"/>
    <property type="project" value="TreeGrafter"/>
</dbReference>
<comment type="subunit">
    <text evidence="3">Directly interacts with VCP. Interacts with UBQLN1. Forms a complex with VCP and UBQLN1.</text>
</comment>
<dbReference type="GO" id="GO:0006986">
    <property type="term" value="P:response to unfolded protein"/>
    <property type="evidence" value="ECO:0007669"/>
    <property type="project" value="UniProtKB-KW"/>
</dbReference>
<organism evidence="9 10">
    <name type="scientific">Elysia crispata</name>
    <name type="common">lettuce slug</name>
    <dbReference type="NCBI Taxonomy" id="231223"/>
    <lineage>
        <taxon>Eukaryota</taxon>
        <taxon>Metazoa</taxon>
        <taxon>Spiralia</taxon>
        <taxon>Lophotrochozoa</taxon>
        <taxon>Mollusca</taxon>
        <taxon>Gastropoda</taxon>
        <taxon>Heterobranchia</taxon>
        <taxon>Euthyneura</taxon>
        <taxon>Panpulmonata</taxon>
        <taxon>Sacoglossa</taxon>
        <taxon>Placobranchoidea</taxon>
        <taxon>Plakobranchidae</taxon>
        <taxon>Elysia</taxon>
    </lineage>
</organism>
<evidence type="ECO:0000256" key="5">
    <source>
        <dbReference type="ARBA" id="ARBA00041575"/>
    </source>
</evidence>
<evidence type="ECO:0000256" key="6">
    <source>
        <dbReference type="ARBA" id="ARBA00046062"/>
    </source>
</evidence>
<comment type="function">
    <text evidence="6">Involved in endoplasmic reticulum-associated protein degradation (ERAD). Acts as a platform to recruit both UBQLN1 and VCP to the ER during ERAD.</text>
</comment>
<proteinExistence type="predicted"/>
<accession>A0AAE0Y3L6</accession>
<evidence type="ECO:0000256" key="2">
    <source>
        <dbReference type="ARBA" id="ARBA00023230"/>
    </source>
</evidence>
<comment type="subcellular location">
    <subcellularLocation>
        <location evidence="1">Endoplasmic reticulum membrane</location>
        <topology evidence="1">Peripheral membrane protein</topology>
    </subcellularLocation>
</comment>
<dbReference type="Gene3D" id="3.10.20.90">
    <property type="entry name" value="Phosphatidylinositol 3-kinase Catalytic Subunit, Chain A, domain 1"/>
    <property type="match status" value="1"/>
</dbReference>
<gene>
    <name evidence="9" type="ORF">RRG08_028405</name>
</gene>
<protein>
    <recommendedName>
        <fullName evidence="4">UBX domain-containing protein 4</fullName>
    </recommendedName>
    <alternativeName>
        <fullName evidence="5">UBX domain-containing protein 2</fullName>
    </alternativeName>
</protein>
<feature type="compositionally biased region" description="Low complexity" evidence="7">
    <location>
        <begin position="454"/>
        <end position="473"/>
    </location>
</feature>
<feature type="domain" description="UBX" evidence="8">
    <location>
        <begin position="315"/>
        <end position="390"/>
    </location>
</feature>
<reference evidence="9" key="1">
    <citation type="journal article" date="2023" name="G3 (Bethesda)">
        <title>A reference genome for the long-term kleptoplast-retaining sea slug Elysia crispata morphotype clarki.</title>
        <authorList>
            <person name="Eastman K.E."/>
            <person name="Pendleton A.L."/>
            <person name="Shaikh M.A."/>
            <person name="Suttiyut T."/>
            <person name="Ogas R."/>
            <person name="Tomko P."/>
            <person name="Gavelis G."/>
            <person name="Widhalm J.R."/>
            <person name="Wisecaver J.H."/>
        </authorList>
    </citation>
    <scope>NUCLEOTIDE SEQUENCE</scope>
    <source>
        <strain evidence="9">ECLA1</strain>
    </source>
</reference>
<name>A0AAE0Y3L6_9GAST</name>
<feature type="compositionally biased region" description="Low complexity" evidence="7">
    <location>
        <begin position="148"/>
        <end position="157"/>
    </location>
</feature>
<dbReference type="CDD" id="cd16117">
    <property type="entry name" value="UBX_UBXN4"/>
    <property type="match status" value="1"/>
</dbReference>
<dbReference type="AlphaFoldDB" id="A0AAE0Y3L6"/>
<evidence type="ECO:0000256" key="7">
    <source>
        <dbReference type="SAM" id="MobiDB-lite"/>
    </source>
</evidence>
<evidence type="ECO:0000259" key="8">
    <source>
        <dbReference type="PROSITE" id="PS50033"/>
    </source>
</evidence>
<dbReference type="InterPro" id="IPR001012">
    <property type="entry name" value="UBX_dom"/>
</dbReference>
<feature type="compositionally biased region" description="Polar residues" evidence="7">
    <location>
        <begin position="118"/>
        <end position="138"/>
    </location>
</feature>
<evidence type="ECO:0000256" key="3">
    <source>
        <dbReference type="ARBA" id="ARBA00038812"/>
    </source>
</evidence>
<keyword evidence="10" id="KW-1185">Reference proteome</keyword>
<dbReference type="GO" id="GO:0005789">
    <property type="term" value="C:endoplasmic reticulum membrane"/>
    <property type="evidence" value="ECO:0007669"/>
    <property type="project" value="UniProtKB-SubCell"/>
</dbReference>
<evidence type="ECO:0000313" key="10">
    <source>
        <dbReference type="Proteomes" id="UP001283361"/>
    </source>
</evidence>
<dbReference type="EMBL" id="JAWDGP010007002">
    <property type="protein sequence ID" value="KAK3731401.1"/>
    <property type="molecule type" value="Genomic_DNA"/>
</dbReference>
<feature type="region of interest" description="Disordered" evidence="7">
    <location>
        <begin position="437"/>
        <end position="503"/>
    </location>
</feature>
<dbReference type="PANTHER" id="PTHR46424:SF1">
    <property type="entry name" value="UBX DOMAIN-CONTAINING PROTEIN 4"/>
    <property type="match status" value="1"/>
</dbReference>
<dbReference type="SMART" id="SM00166">
    <property type="entry name" value="UBX"/>
    <property type="match status" value="1"/>
</dbReference>
<evidence type="ECO:0000256" key="4">
    <source>
        <dbReference type="ARBA" id="ARBA00040925"/>
    </source>
</evidence>
<feature type="compositionally biased region" description="Polar residues" evidence="7">
    <location>
        <begin position="494"/>
        <end position="503"/>
    </location>
</feature>
<dbReference type="InterPro" id="IPR036249">
    <property type="entry name" value="Thioredoxin-like_sf"/>
</dbReference>
<dbReference type="PROSITE" id="PS50033">
    <property type="entry name" value="UBX"/>
    <property type="match status" value="1"/>
</dbReference>
<dbReference type="Pfam" id="PF23187">
    <property type="entry name" value="UBX7_N"/>
    <property type="match status" value="1"/>
</dbReference>
<dbReference type="SUPFAM" id="SSF54236">
    <property type="entry name" value="Ubiquitin-like"/>
    <property type="match status" value="1"/>
</dbReference>
<feature type="compositionally biased region" description="Low complexity" evidence="7">
    <location>
        <begin position="164"/>
        <end position="173"/>
    </location>
</feature>
<dbReference type="Proteomes" id="UP001283361">
    <property type="component" value="Unassembled WGS sequence"/>
</dbReference>